<evidence type="ECO:0000256" key="3">
    <source>
        <dbReference type="SAM" id="MobiDB-lite"/>
    </source>
</evidence>
<dbReference type="Pfam" id="PF00353">
    <property type="entry name" value="HemolysinCabind"/>
    <property type="match status" value="6"/>
</dbReference>
<protein>
    <recommendedName>
        <fullName evidence="6">Calcium-binding protein</fullName>
    </recommendedName>
</protein>
<dbReference type="InterPro" id="IPR018511">
    <property type="entry name" value="Hemolysin-typ_Ca-bd_CS"/>
</dbReference>
<reference evidence="4 5" key="1">
    <citation type="submission" date="2022-10" db="EMBL/GenBank/DDBJ databases">
        <title>Ruegeria sp. nov., isolated from ocean surface water.</title>
        <authorList>
            <person name="He W."/>
            <person name="Wang L."/>
            <person name="Zhang D.-F."/>
        </authorList>
    </citation>
    <scope>NUCLEOTIDE SEQUENCE [LARGE SCALE GENOMIC DNA]</scope>
    <source>
        <strain evidence="4 5">WL0004</strain>
    </source>
</reference>
<gene>
    <name evidence="4" type="ORF">OEZ49_02010</name>
</gene>
<name>A0ABT2WNH2_9RHOB</name>
<dbReference type="PANTHER" id="PTHR38340">
    <property type="entry name" value="S-LAYER PROTEIN"/>
    <property type="match status" value="1"/>
</dbReference>
<dbReference type="RefSeq" id="WP_263386762.1">
    <property type="nucleotide sequence ID" value="NZ_JAOVQN010000002.1"/>
</dbReference>
<dbReference type="InterPro" id="IPR011049">
    <property type="entry name" value="Serralysin-like_metalloprot_C"/>
</dbReference>
<accession>A0ABT2WNH2</accession>
<sequence length="603" mass="62066">MAHILYNSAFFFAIPDVLSRTEMNRTSGTGTATELVARPDAESGESVTLSGTGFTYDTEGALTGGTITRVLIVDTAFGPPGAEVEITDIAWTVTEFLSAQEESRGSRFTELAALLGPALSIDASGSSSFTMETYGASFWPDLAAAATGGLTLTGSPGNDFAFGATGNDSLTGGTGNDQLHGGNGNDTIDGGAGDDFITSNAYRSLQGSLIFGGDGDDRIGDHLGQTGSDTIDGGAGYDVVTILGQTASPSHLSLPYMFEQVDDLIVLSIGEEEVHLRDVEQVQISHWFMPNTVLLTSDILFGVMSLAETGTDGNDTMIGGAGNDTLVGAGGDDLIHANDGHDLLIAGPGTDTLDGGAGNDLLRADLHPGPSLLVGRTGNDTLLGSDSGDTLRGGEGDDDLRTGNGYNKLHGEDGNDTINGGALRDEVTGGTGDDIIFLGDGNDLAYGQDGNDTINGGNGVDMIVGQAGDDVITGNAFSDILFGGDGNDFLNGGYGSDRVNGGSGADRFFHVGAAGHGSDWVQDYSAAEGDILQFGTLSATRSQFQINFNHTQNAEGERAGDDAVQEAFVIYRPTGQIMWALVDGEGQSAINLQIGSDVFDLLA</sequence>
<dbReference type="Proteomes" id="UP001321014">
    <property type="component" value="Unassembled WGS sequence"/>
</dbReference>
<dbReference type="InterPro" id="IPR050557">
    <property type="entry name" value="RTX_toxin/Mannuronan_C5-epim"/>
</dbReference>
<comment type="subcellular location">
    <subcellularLocation>
        <location evidence="1">Secreted</location>
    </subcellularLocation>
</comment>
<organism evidence="4 5">
    <name type="scientific">Ruegeria marisflavi</name>
    <dbReference type="NCBI Taxonomy" id="2984152"/>
    <lineage>
        <taxon>Bacteria</taxon>
        <taxon>Pseudomonadati</taxon>
        <taxon>Pseudomonadota</taxon>
        <taxon>Alphaproteobacteria</taxon>
        <taxon>Rhodobacterales</taxon>
        <taxon>Roseobacteraceae</taxon>
        <taxon>Ruegeria</taxon>
    </lineage>
</organism>
<dbReference type="SUPFAM" id="SSF51120">
    <property type="entry name" value="beta-Roll"/>
    <property type="match status" value="2"/>
</dbReference>
<evidence type="ECO:0000256" key="2">
    <source>
        <dbReference type="ARBA" id="ARBA00022525"/>
    </source>
</evidence>
<dbReference type="Gene3D" id="2.150.10.10">
    <property type="entry name" value="Serralysin-like metalloprotease, C-terminal"/>
    <property type="match status" value="4"/>
</dbReference>
<dbReference type="PROSITE" id="PS00330">
    <property type="entry name" value="HEMOLYSIN_CALCIUM"/>
    <property type="match status" value="4"/>
</dbReference>
<keyword evidence="2" id="KW-0964">Secreted</keyword>
<feature type="region of interest" description="Disordered" evidence="3">
    <location>
        <begin position="376"/>
        <end position="420"/>
    </location>
</feature>
<evidence type="ECO:0000313" key="5">
    <source>
        <dbReference type="Proteomes" id="UP001321014"/>
    </source>
</evidence>
<keyword evidence="5" id="KW-1185">Reference proteome</keyword>
<evidence type="ECO:0000256" key="1">
    <source>
        <dbReference type="ARBA" id="ARBA00004613"/>
    </source>
</evidence>
<feature type="compositionally biased region" description="Polar residues" evidence="3">
    <location>
        <begin position="378"/>
        <end position="388"/>
    </location>
</feature>
<evidence type="ECO:0000313" key="4">
    <source>
        <dbReference type="EMBL" id="MCU9836530.1"/>
    </source>
</evidence>
<feature type="compositionally biased region" description="Basic and acidic residues" evidence="3">
    <location>
        <begin position="392"/>
        <end position="401"/>
    </location>
</feature>
<proteinExistence type="predicted"/>
<dbReference type="EMBL" id="JAOVQN010000002">
    <property type="protein sequence ID" value="MCU9836530.1"/>
    <property type="molecule type" value="Genomic_DNA"/>
</dbReference>
<dbReference type="InterPro" id="IPR001343">
    <property type="entry name" value="Hemolysn_Ca-bd"/>
</dbReference>
<dbReference type="PRINTS" id="PR00313">
    <property type="entry name" value="CABNDNGRPT"/>
</dbReference>
<dbReference type="PANTHER" id="PTHR38340:SF1">
    <property type="entry name" value="S-LAYER PROTEIN"/>
    <property type="match status" value="1"/>
</dbReference>
<evidence type="ECO:0008006" key="6">
    <source>
        <dbReference type="Google" id="ProtNLM"/>
    </source>
</evidence>
<comment type="caution">
    <text evidence="4">The sequence shown here is derived from an EMBL/GenBank/DDBJ whole genome shotgun (WGS) entry which is preliminary data.</text>
</comment>